<name>C9MMB2_9BACT</name>
<dbReference type="HOGENOM" id="CLU_2992976_0_0_10"/>
<evidence type="ECO:0000313" key="2">
    <source>
        <dbReference type="Proteomes" id="UP000003327"/>
    </source>
</evidence>
<accession>C9MMB2</accession>
<dbReference type="AlphaFoldDB" id="C9MMB2"/>
<gene>
    <name evidence="1" type="ORF">HMPREF0973_00742</name>
</gene>
<dbReference type="Proteomes" id="UP000003327">
    <property type="component" value="Unassembled WGS sequence"/>
</dbReference>
<sequence length="57" mass="6680">MRLIKDIDEKDTRRMGKGLEDREKECGSLLDKECKQVILLSKEHFKKSPPASYCLLR</sequence>
<dbReference type="EMBL" id="ACVA01000016">
    <property type="protein sequence ID" value="EEX19297.1"/>
    <property type="molecule type" value="Genomic_DNA"/>
</dbReference>
<proteinExistence type="predicted"/>
<reference evidence="1 2" key="1">
    <citation type="submission" date="2009-09" db="EMBL/GenBank/DDBJ databases">
        <authorList>
            <person name="Weinstock G."/>
            <person name="Sodergren E."/>
            <person name="Clifton S."/>
            <person name="Fulton L."/>
            <person name="Fulton B."/>
            <person name="Courtney L."/>
            <person name="Fronick C."/>
            <person name="Harrison M."/>
            <person name="Strong C."/>
            <person name="Farmer C."/>
            <person name="Delahaunty K."/>
            <person name="Markovic C."/>
            <person name="Hall O."/>
            <person name="Minx P."/>
            <person name="Tomlinson C."/>
            <person name="Mitreva M."/>
            <person name="Nelson J."/>
            <person name="Hou S."/>
            <person name="Wollam A."/>
            <person name="Pepin K.H."/>
            <person name="Johnson M."/>
            <person name="Bhonagiri V."/>
            <person name="Nash W.E."/>
            <person name="Warren W."/>
            <person name="Chinwalla A."/>
            <person name="Mardis E.R."/>
            <person name="Wilson R.K."/>
        </authorList>
    </citation>
    <scope>NUCLEOTIDE SEQUENCE [LARGE SCALE GENOMIC DNA]</scope>
    <source>
        <strain evidence="1 2">F0319</strain>
    </source>
</reference>
<comment type="caution">
    <text evidence="1">The sequence shown here is derived from an EMBL/GenBank/DDBJ whole genome shotgun (WGS) entry which is preliminary data.</text>
</comment>
<keyword evidence="2" id="KW-1185">Reference proteome</keyword>
<evidence type="ECO:0000313" key="1">
    <source>
        <dbReference type="EMBL" id="EEX19297.1"/>
    </source>
</evidence>
<organism evidence="1 2">
    <name type="scientific">Prevotella veroralis F0319</name>
    <dbReference type="NCBI Taxonomy" id="649761"/>
    <lineage>
        <taxon>Bacteria</taxon>
        <taxon>Pseudomonadati</taxon>
        <taxon>Bacteroidota</taxon>
        <taxon>Bacteroidia</taxon>
        <taxon>Bacteroidales</taxon>
        <taxon>Prevotellaceae</taxon>
        <taxon>Prevotella</taxon>
    </lineage>
</organism>
<protein>
    <submittedName>
        <fullName evidence="1">Uncharacterized protein</fullName>
    </submittedName>
</protein>